<evidence type="ECO:0000259" key="1">
    <source>
        <dbReference type="PROSITE" id="PS50011"/>
    </source>
</evidence>
<dbReference type="GO" id="GO:0004672">
    <property type="term" value="F:protein kinase activity"/>
    <property type="evidence" value="ECO:0007669"/>
    <property type="project" value="InterPro"/>
</dbReference>
<dbReference type="Pfam" id="PF01636">
    <property type="entry name" value="APH"/>
    <property type="match status" value="1"/>
</dbReference>
<reference evidence="2" key="1">
    <citation type="submission" date="2016-10" db="EMBL/GenBank/DDBJ databases">
        <title>Sequence of Gallionella enrichment culture.</title>
        <authorList>
            <person name="Poehlein A."/>
            <person name="Muehling M."/>
            <person name="Daniel R."/>
        </authorList>
    </citation>
    <scope>NUCLEOTIDE SEQUENCE</scope>
</reference>
<gene>
    <name evidence="2" type="ORF">GALL_233550</name>
</gene>
<dbReference type="InterPro" id="IPR002575">
    <property type="entry name" value="Aminoglycoside_PTrfase"/>
</dbReference>
<dbReference type="PROSITE" id="PS50011">
    <property type="entry name" value="PROTEIN_KINASE_DOM"/>
    <property type="match status" value="1"/>
</dbReference>
<name>A0A1J5RFZ1_9ZZZZ</name>
<feature type="domain" description="Protein kinase" evidence="1">
    <location>
        <begin position="1"/>
        <end position="268"/>
    </location>
</feature>
<organism evidence="2">
    <name type="scientific">mine drainage metagenome</name>
    <dbReference type="NCBI Taxonomy" id="410659"/>
    <lineage>
        <taxon>unclassified sequences</taxon>
        <taxon>metagenomes</taxon>
        <taxon>ecological metagenomes</taxon>
    </lineage>
</organism>
<proteinExistence type="predicted"/>
<dbReference type="SUPFAM" id="SSF56112">
    <property type="entry name" value="Protein kinase-like (PK-like)"/>
    <property type="match status" value="1"/>
</dbReference>
<dbReference type="InterPro" id="IPR011009">
    <property type="entry name" value="Kinase-like_dom_sf"/>
</dbReference>
<dbReference type="PANTHER" id="PTHR40086">
    <property type="entry name" value="PHOSPHOTRANSFERASE YTMP-RELATED"/>
    <property type="match status" value="1"/>
</dbReference>
<evidence type="ECO:0000313" key="2">
    <source>
        <dbReference type="EMBL" id="OIQ94697.1"/>
    </source>
</evidence>
<sequence>MARVHGVGIVKIYPRASDYLAQAQAAARVIDRSGVRVGPGLLARHDVGLDHVALVFEEVQGSKLPVAFLESEELRASLVETLSALHGDHFSRDLSGDPQGPREWPVFLTTQLALAGARFERRTGVRPSSVYLDAVESVRQWVAIHEADLLTAAPALVHRDVFSGNLLVQEDGSIRLIDFDLAAWYDPLFDLVKLQIIHGATSQHAWRALVSRYCQVAAIDQEQVMRRYTASKALEVIWGYPALLSWNSPIARTWADEIENLVSIREGR</sequence>
<dbReference type="AlphaFoldDB" id="A0A1J5RFZ1"/>
<dbReference type="EMBL" id="MLJW01000181">
    <property type="protein sequence ID" value="OIQ94697.1"/>
    <property type="molecule type" value="Genomic_DNA"/>
</dbReference>
<dbReference type="Gene3D" id="3.90.1200.10">
    <property type="match status" value="1"/>
</dbReference>
<dbReference type="InterPro" id="IPR000719">
    <property type="entry name" value="Prot_kinase_dom"/>
</dbReference>
<comment type="caution">
    <text evidence="2">The sequence shown here is derived from an EMBL/GenBank/DDBJ whole genome shotgun (WGS) entry which is preliminary data.</text>
</comment>
<dbReference type="GO" id="GO:0005524">
    <property type="term" value="F:ATP binding"/>
    <property type="evidence" value="ECO:0007669"/>
    <property type="project" value="InterPro"/>
</dbReference>
<protein>
    <submittedName>
        <fullName evidence="2">Phosphotransferase enzyme family protein</fullName>
    </submittedName>
</protein>
<dbReference type="InterPro" id="IPR052077">
    <property type="entry name" value="CcrZ_PhaseVar_Mediator"/>
</dbReference>
<keyword evidence="2" id="KW-0808">Transferase</keyword>
<dbReference type="PANTHER" id="PTHR40086:SF1">
    <property type="entry name" value="CELL CYCLE REGULATOR CCRZ"/>
    <property type="match status" value="1"/>
</dbReference>
<accession>A0A1J5RFZ1</accession>